<dbReference type="PANTHER" id="PTHR42951:SF4">
    <property type="entry name" value="ACYL-COENZYME A THIOESTERASE MBLAC2"/>
    <property type="match status" value="1"/>
</dbReference>
<dbReference type="SUPFAM" id="SSF56281">
    <property type="entry name" value="Metallo-hydrolase/oxidoreductase"/>
    <property type="match status" value="1"/>
</dbReference>
<dbReference type="EMBL" id="JACONZ010000001">
    <property type="protein sequence ID" value="MBC5580742.1"/>
    <property type="molecule type" value="Genomic_DNA"/>
</dbReference>
<dbReference type="InterPro" id="IPR036866">
    <property type="entry name" value="RibonucZ/Hydroxyglut_hydro"/>
</dbReference>
<accession>A0A923IE16</accession>
<reference evidence="2" key="1">
    <citation type="submission" date="2020-08" db="EMBL/GenBank/DDBJ databases">
        <title>Genome public.</title>
        <authorList>
            <person name="Liu C."/>
            <person name="Sun Q."/>
        </authorList>
    </citation>
    <scope>NUCLEOTIDE SEQUENCE</scope>
    <source>
        <strain evidence="2">BX8</strain>
    </source>
</reference>
<gene>
    <name evidence="2" type="ORF">H8S23_04420</name>
</gene>
<dbReference type="AlphaFoldDB" id="A0A923IE16"/>
<evidence type="ECO:0000259" key="1">
    <source>
        <dbReference type="SMART" id="SM00849"/>
    </source>
</evidence>
<name>A0A923IE16_9FIRM</name>
<dbReference type="InterPro" id="IPR001279">
    <property type="entry name" value="Metallo-B-lactamas"/>
</dbReference>
<feature type="domain" description="Metallo-beta-lactamase" evidence="1">
    <location>
        <begin position="51"/>
        <end position="216"/>
    </location>
</feature>
<organism evidence="2 3">
    <name type="scientific">Anaerofilum hominis</name>
    <dbReference type="NCBI Taxonomy" id="2763016"/>
    <lineage>
        <taxon>Bacteria</taxon>
        <taxon>Bacillati</taxon>
        <taxon>Bacillota</taxon>
        <taxon>Clostridia</taxon>
        <taxon>Eubacteriales</taxon>
        <taxon>Oscillospiraceae</taxon>
        <taxon>Anaerofilum</taxon>
    </lineage>
</organism>
<dbReference type="Pfam" id="PF00753">
    <property type="entry name" value="Lactamase_B"/>
    <property type="match status" value="1"/>
</dbReference>
<protein>
    <submittedName>
        <fullName evidence="2">MBL fold metallo-hydrolase</fullName>
    </submittedName>
</protein>
<comment type="caution">
    <text evidence="2">The sequence shown here is derived from an EMBL/GenBank/DDBJ whole genome shotgun (WGS) entry which is preliminary data.</text>
</comment>
<dbReference type="PANTHER" id="PTHR42951">
    <property type="entry name" value="METALLO-BETA-LACTAMASE DOMAIN-CONTAINING"/>
    <property type="match status" value="1"/>
</dbReference>
<dbReference type="InterPro" id="IPR050855">
    <property type="entry name" value="NDM-1-like"/>
</dbReference>
<dbReference type="Proteomes" id="UP000659630">
    <property type="component" value="Unassembled WGS sequence"/>
</dbReference>
<evidence type="ECO:0000313" key="3">
    <source>
        <dbReference type="Proteomes" id="UP000659630"/>
    </source>
</evidence>
<keyword evidence="3" id="KW-1185">Reference proteome</keyword>
<sequence>MRWKKNMEPIDHSCLQDILIEDEEGDIRPMSEPYFKAKQIAPGTWQVLSDGDYTYVLEGDDELICIDGGSGAGNIRAFCQTLSDKPLYRLFNTHNHFDHTANNYLFDVVYMSEKCYAGRCQPFGELAALDFPDDYPVVFLKDGDVVNLAGRELEVYNIEEHCTGSLQFLDRKNRILFCGDELNGNFFDSRISVEHSFRNVQRWMSFRNAYDVLCAGNGIHDAVYVDRYYETLKYILEGHANEGAEFYTPYEDRRSTVSSRDGKPVYARRSPHMDSVADAMRAAGFEKHLELTGGRGCFCFMRKLTPDGLFDRQLEKNGCRVCYYLNKIWDKQAEENSCTATLSVLK</sequence>
<evidence type="ECO:0000313" key="2">
    <source>
        <dbReference type="EMBL" id="MBC5580742.1"/>
    </source>
</evidence>
<dbReference type="Gene3D" id="3.60.15.10">
    <property type="entry name" value="Ribonuclease Z/Hydroxyacylglutathione hydrolase-like"/>
    <property type="match status" value="1"/>
</dbReference>
<dbReference type="RefSeq" id="WP_186887074.1">
    <property type="nucleotide sequence ID" value="NZ_JACONZ010000001.1"/>
</dbReference>
<proteinExistence type="predicted"/>
<dbReference type="SMART" id="SM00849">
    <property type="entry name" value="Lactamase_B"/>
    <property type="match status" value="1"/>
</dbReference>